<dbReference type="AlphaFoldDB" id="D2SF17"/>
<dbReference type="Proteomes" id="UP000001382">
    <property type="component" value="Chromosome"/>
</dbReference>
<dbReference type="OrthoDB" id="3296966at2"/>
<feature type="transmembrane region" description="Helical" evidence="1">
    <location>
        <begin position="20"/>
        <end position="43"/>
    </location>
</feature>
<dbReference type="RefSeq" id="WP_012948146.1">
    <property type="nucleotide sequence ID" value="NC_013757.1"/>
</dbReference>
<feature type="transmembrane region" description="Helical" evidence="1">
    <location>
        <begin position="88"/>
        <end position="106"/>
    </location>
</feature>
<dbReference type="STRING" id="526225.Gobs_2018"/>
<feature type="transmembrane region" description="Helical" evidence="1">
    <location>
        <begin position="118"/>
        <end position="136"/>
    </location>
</feature>
<keyword evidence="1" id="KW-0472">Membrane</keyword>
<dbReference type="eggNOG" id="ENOG5033219">
    <property type="taxonomic scope" value="Bacteria"/>
</dbReference>
<name>D2SF17_GEOOG</name>
<keyword evidence="1" id="KW-1133">Transmembrane helix</keyword>
<protein>
    <recommendedName>
        <fullName evidence="4">PEP-CTERM protein-sorting domain-containing protein</fullName>
    </recommendedName>
</protein>
<dbReference type="Pfam" id="PF19545">
    <property type="entry name" value="DUF6069"/>
    <property type="match status" value="1"/>
</dbReference>
<sequence>MTTTSARDTRAVSWKSTAVAAAIGAVGGLVINSLIALLAKALFDIPDEFQPLTLPVYGFLTVVGAIVGAIAWHLVVSRSRNASRVLRVLVPTVLVLSLIPDVMLLVNESQPGTTTAGVVALMLMHVGVAAAAVPAFRRFIPPQS</sequence>
<reference evidence="3" key="2">
    <citation type="submission" date="2010-01" db="EMBL/GenBank/DDBJ databases">
        <title>The complete genome of Geodermatophilus obscurus DSM 43160.</title>
        <authorList>
            <consortium name="US DOE Joint Genome Institute (JGI-PGF)"/>
            <person name="Lucas S."/>
            <person name="Copeland A."/>
            <person name="Lapidus A."/>
            <person name="Glavina del Rio T."/>
            <person name="Dalin E."/>
            <person name="Tice H."/>
            <person name="Bruce D."/>
            <person name="Goodwin L."/>
            <person name="Pitluck S."/>
            <person name="Kyrpides N."/>
            <person name="Mavromatis K."/>
            <person name="Ivanova N."/>
            <person name="Munk A.C."/>
            <person name="Brettin T."/>
            <person name="Detter J.C."/>
            <person name="Han C."/>
            <person name="Larimer F."/>
            <person name="Land M."/>
            <person name="Hauser L."/>
            <person name="Markowitz V."/>
            <person name="Cheng J.-F."/>
            <person name="Hugenholtz P."/>
            <person name="Woyke T."/>
            <person name="Wu D."/>
            <person name="Jando M."/>
            <person name="Schneider S."/>
            <person name="Klenk H.-P."/>
            <person name="Eisen J.A."/>
        </authorList>
    </citation>
    <scope>NUCLEOTIDE SEQUENCE [LARGE SCALE GENOMIC DNA]</scope>
    <source>
        <strain evidence="3">ATCC 25078 / DSM 43160 / JCM 3152 / KCC A-0152 / KCTC 9177 / NBRC 13315 / NRRL B-3577 / G-20</strain>
    </source>
</reference>
<dbReference type="EMBL" id="CP001867">
    <property type="protein sequence ID" value="ADB74707.1"/>
    <property type="molecule type" value="Genomic_DNA"/>
</dbReference>
<dbReference type="InterPro" id="IPR045713">
    <property type="entry name" value="DUF6069"/>
</dbReference>
<keyword evidence="1" id="KW-0812">Transmembrane</keyword>
<evidence type="ECO:0000313" key="3">
    <source>
        <dbReference type="Proteomes" id="UP000001382"/>
    </source>
</evidence>
<evidence type="ECO:0000256" key="1">
    <source>
        <dbReference type="SAM" id="Phobius"/>
    </source>
</evidence>
<accession>D2SF17</accession>
<keyword evidence="3" id="KW-1185">Reference proteome</keyword>
<organism evidence="2 3">
    <name type="scientific">Geodermatophilus obscurus (strain ATCC 25078 / DSM 43160 / JCM 3152 / CCUG 61914 / KCC A-0152 / KCTC 9177 / NBRC 13315 / NRRL B-3577 / G-20)</name>
    <dbReference type="NCBI Taxonomy" id="526225"/>
    <lineage>
        <taxon>Bacteria</taxon>
        <taxon>Bacillati</taxon>
        <taxon>Actinomycetota</taxon>
        <taxon>Actinomycetes</taxon>
        <taxon>Geodermatophilales</taxon>
        <taxon>Geodermatophilaceae</taxon>
        <taxon>Geodermatophilus</taxon>
    </lineage>
</organism>
<evidence type="ECO:0008006" key="4">
    <source>
        <dbReference type="Google" id="ProtNLM"/>
    </source>
</evidence>
<evidence type="ECO:0000313" key="2">
    <source>
        <dbReference type="EMBL" id="ADB74707.1"/>
    </source>
</evidence>
<proteinExistence type="predicted"/>
<dbReference type="KEGG" id="gob:Gobs_2018"/>
<dbReference type="HOGENOM" id="CLU_144158_0_0_11"/>
<feature type="transmembrane region" description="Helical" evidence="1">
    <location>
        <begin position="55"/>
        <end position="76"/>
    </location>
</feature>
<reference evidence="2 3" key="1">
    <citation type="journal article" date="2010" name="Stand. Genomic Sci.">
        <title>Complete genome sequence of Geodermatophilus obscurus type strain (G-20).</title>
        <authorList>
            <person name="Ivanova N."/>
            <person name="Sikorski J."/>
            <person name="Jando M."/>
            <person name="Munk C."/>
            <person name="Lapidus A."/>
            <person name="Glavina Del Rio T."/>
            <person name="Copeland A."/>
            <person name="Tice H."/>
            <person name="Cheng J.-F."/>
            <person name="Lucas S."/>
            <person name="Chen F."/>
            <person name="Nolan M."/>
            <person name="Bruce D."/>
            <person name="Goodwin L."/>
            <person name="Pitluck S."/>
            <person name="Mavromatis K."/>
            <person name="Mikhailova N."/>
            <person name="Pati A."/>
            <person name="Chen A."/>
            <person name="Palaniappan K."/>
            <person name="Land M."/>
            <person name="Hauser L."/>
            <person name="Chang Y.-J."/>
            <person name="Jeffries C.D."/>
            <person name="Meincke L."/>
            <person name="Brettin T."/>
            <person name="Detter J.C."/>
            <person name="Detter J.C."/>
            <person name="Rohde M."/>
            <person name="Goeker M."/>
            <person name="Bristow J."/>
            <person name="Eisen J.A."/>
            <person name="Markowitz V."/>
            <person name="Hugenholtz P."/>
            <person name="Kyrpides N.C."/>
            <person name="Klenk H.-P."/>
        </authorList>
    </citation>
    <scope>NUCLEOTIDE SEQUENCE [LARGE SCALE GENOMIC DNA]</scope>
    <source>
        <strain evidence="3">ATCC 25078 / DSM 43160 / JCM 3152 / KCC A-0152 / KCTC 9177 / NBRC 13315 / NRRL B-3577 / G-20</strain>
    </source>
</reference>
<gene>
    <name evidence="2" type="ordered locus">Gobs_2018</name>
</gene>